<reference evidence="10 11" key="1">
    <citation type="submission" date="2020-08" db="EMBL/GenBank/DDBJ databases">
        <title>Genomic Encyclopedia of Type Strains, Phase IV (KMG-IV): sequencing the most valuable type-strain genomes for metagenomic binning, comparative biology and taxonomic classification.</title>
        <authorList>
            <person name="Goeker M."/>
        </authorList>
    </citation>
    <scope>NUCLEOTIDE SEQUENCE [LARGE SCALE GENOMIC DNA]</scope>
    <source>
        <strain evidence="10 11">DSM 12251</strain>
    </source>
</reference>
<dbReference type="GO" id="GO:0098797">
    <property type="term" value="C:plasma membrane protein complex"/>
    <property type="evidence" value="ECO:0007669"/>
    <property type="project" value="TreeGrafter"/>
</dbReference>
<dbReference type="RefSeq" id="WP_184212762.1">
    <property type="nucleotide sequence ID" value="NZ_JACHIF010000012.1"/>
</dbReference>
<proteinExistence type="inferred from homology"/>
<feature type="transmembrane region" description="Helical" evidence="7">
    <location>
        <begin position="395"/>
        <end position="417"/>
    </location>
</feature>
<keyword evidence="11" id="KW-1185">Reference proteome</keyword>
<keyword evidence="10" id="KW-0449">Lipoprotein</keyword>
<dbReference type="PANTHER" id="PTHR30489:SF0">
    <property type="entry name" value="LIPOPROTEIN-RELEASING SYSTEM TRANSMEMBRANE PROTEIN LOLE"/>
    <property type="match status" value="1"/>
</dbReference>
<dbReference type="Pfam" id="PF12704">
    <property type="entry name" value="MacB_PCD"/>
    <property type="match status" value="1"/>
</dbReference>
<comment type="similarity">
    <text evidence="2">Belongs to the ABC-4 integral membrane protein family. LolC/E subfamily.</text>
</comment>
<feature type="domain" description="MacB-like periplasmic core" evidence="9">
    <location>
        <begin position="25"/>
        <end position="258"/>
    </location>
</feature>
<comment type="subcellular location">
    <subcellularLocation>
        <location evidence="1">Cell membrane</location>
        <topology evidence="1">Multi-pass membrane protein</topology>
    </subcellularLocation>
</comment>
<evidence type="ECO:0000256" key="1">
    <source>
        <dbReference type="ARBA" id="ARBA00004651"/>
    </source>
</evidence>
<name>A0A7W8DS83_9BACT</name>
<dbReference type="InterPro" id="IPR003838">
    <property type="entry name" value="ABC3_permease_C"/>
</dbReference>
<dbReference type="Proteomes" id="UP000534294">
    <property type="component" value="Unassembled WGS sequence"/>
</dbReference>
<dbReference type="InterPro" id="IPR051447">
    <property type="entry name" value="Lipoprotein-release_system"/>
</dbReference>
<feature type="transmembrane region" description="Helical" evidence="7">
    <location>
        <begin position="20"/>
        <end position="45"/>
    </location>
</feature>
<keyword evidence="3" id="KW-1003">Cell membrane</keyword>
<feature type="transmembrane region" description="Helical" evidence="7">
    <location>
        <begin position="289"/>
        <end position="310"/>
    </location>
</feature>
<feature type="domain" description="ABC3 transporter permease C-terminal" evidence="8">
    <location>
        <begin position="289"/>
        <end position="422"/>
    </location>
</feature>
<evidence type="ECO:0000256" key="2">
    <source>
        <dbReference type="ARBA" id="ARBA00005236"/>
    </source>
</evidence>
<evidence type="ECO:0000256" key="5">
    <source>
        <dbReference type="ARBA" id="ARBA00022989"/>
    </source>
</evidence>
<sequence length="428" mass="46513">MVNRASLFLALRYLRPKRSFVSVITTISVLGVAVGVLMMVVVRAVMMGFEVDFRDTLMGAEPHVLVARDTAAQNAPPWQEVLKIARAQPETLTAAPYAGGILYMAQRDNQTGTLVLGLSQEEGTANLKKLTRHLLEGNLDLPEDSIVISDYHAQQLGVGMGDEISVYASQNVNHAVRQYGAAEEQESEEKKKAILDAIKLQPQPLRVTGLINSDTGGYNGYVSLKTGQKLFQLGQEVTGIAIEIRDPQQAKEFADTLKPTLPGWNFTLWTDAGESRLAAMQNEQTMMQFVLIIIAVVAAFSVMNTTITVTTQKRREIGVLAALGSRPWQIVNVFLLQAVVVGVVGTLIGLIGSMIVLWLRNDIRSILTFATGGQVHAVEGVFLSTIPAHIQPWDVTVTCLISVALCIVAGLIPAWFASRVDPAVALRD</sequence>
<dbReference type="PANTHER" id="PTHR30489">
    <property type="entry name" value="LIPOPROTEIN-RELEASING SYSTEM TRANSMEMBRANE PROTEIN LOLE"/>
    <property type="match status" value="1"/>
</dbReference>
<keyword evidence="5 7" id="KW-1133">Transmembrane helix</keyword>
<evidence type="ECO:0000256" key="3">
    <source>
        <dbReference type="ARBA" id="ARBA00022475"/>
    </source>
</evidence>
<dbReference type="EMBL" id="JACHIF010000012">
    <property type="protein sequence ID" value="MBB5040217.1"/>
    <property type="molecule type" value="Genomic_DNA"/>
</dbReference>
<evidence type="ECO:0000259" key="9">
    <source>
        <dbReference type="Pfam" id="PF12704"/>
    </source>
</evidence>
<evidence type="ECO:0000256" key="4">
    <source>
        <dbReference type="ARBA" id="ARBA00022692"/>
    </source>
</evidence>
<accession>A0A7W8DS83</accession>
<dbReference type="GO" id="GO:0044874">
    <property type="term" value="P:lipoprotein localization to outer membrane"/>
    <property type="evidence" value="ECO:0007669"/>
    <property type="project" value="TreeGrafter"/>
</dbReference>
<organism evidence="10 11">
    <name type="scientific">Prosthecobacter dejongeii</name>
    <dbReference type="NCBI Taxonomy" id="48465"/>
    <lineage>
        <taxon>Bacteria</taxon>
        <taxon>Pseudomonadati</taxon>
        <taxon>Verrucomicrobiota</taxon>
        <taxon>Verrucomicrobiia</taxon>
        <taxon>Verrucomicrobiales</taxon>
        <taxon>Verrucomicrobiaceae</taxon>
        <taxon>Prosthecobacter</taxon>
    </lineage>
</organism>
<dbReference type="InterPro" id="IPR025857">
    <property type="entry name" value="MacB_PCD"/>
</dbReference>
<dbReference type="AlphaFoldDB" id="A0A7W8DS83"/>
<comment type="caution">
    <text evidence="10">The sequence shown here is derived from an EMBL/GenBank/DDBJ whole genome shotgun (WGS) entry which is preliminary data.</text>
</comment>
<evidence type="ECO:0000259" key="8">
    <source>
        <dbReference type="Pfam" id="PF02687"/>
    </source>
</evidence>
<evidence type="ECO:0000313" key="11">
    <source>
        <dbReference type="Proteomes" id="UP000534294"/>
    </source>
</evidence>
<dbReference type="Pfam" id="PF02687">
    <property type="entry name" value="FtsX"/>
    <property type="match status" value="1"/>
</dbReference>
<evidence type="ECO:0000256" key="6">
    <source>
        <dbReference type="ARBA" id="ARBA00023136"/>
    </source>
</evidence>
<keyword evidence="6 7" id="KW-0472">Membrane</keyword>
<evidence type="ECO:0000313" key="10">
    <source>
        <dbReference type="EMBL" id="MBB5040217.1"/>
    </source>
</evidence>
<protein>
    <submittedName>
        <fullName evidence="10">Lipoprotein-releasing system permease protein</fullName>
    </submittedName>
</protein>
<keyword evidence="4 7" id="KW-0812">Transmembrane</keyword>
<feature type="transmembrane region" description="Helical" evidence="7">
    <location>
        <begin position="330"/>
        <end position="359"/>
    </location>
</feature>
<gene>
    <name evidence="10" type="ORF">HNQ64_004498</name>
</gene>
<evidence type="ECO:0000256" key="7">
    <source>
        <dbReference type="SAM" id="Phobius"/>
    </source>
</evidence>